<evidence type="ECO:0000313" key="2">
    <source>
        <dbReference type="EMBL" id="SUD30948.1"/>
    </source>
</evidence>
<reference evidence="2 3" key="1">
    <citation type="submission" date="2018-06" db="EMBL/GenBank/DDBJ databases">
        <authorList>
            <consortium name="Pathogen Informatics"/>
            <person name="Doyle S."/>
        </authorList>
    </citation>
    <scope>NUCLEOTIDE SEQUENCE [LARGE SCALE GENOMIC DNA]</scope>
    <source>
        <strain evidence="2 3">NCTC10392</strain>
    </source>
</reference>
<dbReference type="EMBL" id="UGUS01000002">
    <property type="protein sequence ID" value="SUD30948.1"/>
    <property type="molecule type" value="Genomic_DNA"/>
</dbReference>
<name>A0A379IDT7_PSEFL</name>
<feature type="region of interest" description="Disordered" evidence="1">
    <location>
        <begin position="1"/>
        <end position="98"/>
    </location>
</feature>
<organism evidence="2 3">
    <name type="scientific">Pseudomonas fluorescens</name>
    <dbReference type="NCBI Taxonomy" id="294"/>
    <lineage>
        <taxon>Bacteria</taxon>
        <taxon>Pseudomonadati</taxon>
        <taxon>Pseudomonadota</taxon>
        <taxon>Gammaproteobacteria</taxon>
        <taxon>Pseudomonadales</taxon>
        <taxon>Pseudomonadaceae</taxon>
        <taxon>Pseudomonas</taxon>
    </lineage>
</organism>
<accession>A0A379IDT7</accession>
<feature type="compositionally biased region" description="Polar residues" evidence="1">
    <location>
        <begin position="22"/>
        <end position="33"/>
    </location>
</feature>
<dbReference type="Proteomes" id="UP000255125">
    <property type="component" value="Unassembled WGS sequence"/>
</dbReference>
<gene>
    <name evidence="2" type="ORF">NCTC10392_02874</name>
</gene>
<evidence type="ECO:0008006" key="4">
    <source>
        <dbReference type="Google" id="ProtNLM"/>
    </source>
</evidence>
<protein>
    <recommendedName>
        <fullName evidence="4">Dermonecrotic toxin</fullName>
    </recommendedName>
</protein>
<proteinExistence type="predicted"/>
<evidence type="ECO:0000256" key="1">
    <source>
        <dbReference type="SAM" id="MobiDB-lite"/>
    </source>
</evidence>
<evidence type="ECO:0000313" key="3">
    <source>
        <dbReference type="Proteomes" id="UP000255125"/>
    </source>
</evidence>
<sequence length="1281" mass="139836">MSTYSVKSADTPFNVVTGMGQGNTHPEPTSLSVSALPAPEVKSAPPTSRNKSSMLGRLTRVRLELPQQRKKRDSPTGNRDSPPPAFPSAAEAAKDDKQLQDALTHWLSTGKLKRKPIPDNASIKPYVDLYRDAVKDAAVQDWLASKGFRLSTVRIYRDGVEGTVVRDGVETNQRFTTTDGSGWWEVSGKVRAVERLLSPSDLGILLPEPNTGDFIHVDVILDFYGVKTPNESGSGTQLGKQLKEEGWPGIPEQKRTDWHQQYTQLLQQNSDQDDRPRLATQLQALVEGKAQDDDLDLAAQSVDIDPQSSLAQKSRPLRERFAQFMATPAFRAFVDKIGFGQDGHVYRIHDGQLELRNRLSRWTSLQAFLDDEISKTLVLGSAEEKARALELNASLNRLVDMGKETGGALYSVPLYDLRQVLEYSGLGAPDSVAQARVALDWLNNQLPPAPMVADYAGLTPYTWGPGALSPNDITVLRTQASRPGSVTALLCDFSAGPNLPADPDLQLQAFFDSPRALVKAQQLAVTLNLAEVADGAALTRGARHQLLAVAIKASVVSDVPGVPGVVAGYEIYQPSNLGRSINQVRQDIQTHLIERKGASASAAPLIAHLLLAQAAPEFLIKPTPSVPAQAPEALKLQPGQVSIGSTAWLNLRLGCAMAEKLGGAGSSRALNITQTLALSRLDAAGPAQAELIKSLGAQPLLDWAVMAGIFPKTSDGRYSPGDYLAATQAFTDRENSTREAFKTLTSAPPTRTSLLVQQLATLFPELTEDEIRNFKLELDTDVPFNPRRHGHLETRQPYLTEVLLTEQAEKDPLVAAGDWVSNLFGGEKKYTFIHPSISQETFNERIKNLPLIAPLVTPAVDQYIADTRSAQATVIRLMIANAPLEVRRAFEVGKLEFFTVREETGQPLKDDEGEHSKVQEKRGKHGLLIRYETGAATPRFGYYEVFPGLMKMVKREDLSYRLGLNGVTQKGQVPHGPFAYVQEDFRHAKLEKFDFQAYSQGSDPRPGVGSKVILEQAREPLPGQILSKWPGPAAVYVPNSWASTRSRDITRTVLDNTFEDKRELLLEYANQPTRQQRRRSYPFDSGKILTQENLRTVLSLIPFIGAVADIADGNIKGGIRGLLIDFASFTLTGGLASARAFFKGVKAVIPYSGRAFGHGLRESGLLVRSVFNPLDGSVDVVKSALKITERGKRVLAGELVTVGSGIYLPTIAFEKCRWGLGAYDAVLGKPPAAPQRVGQLGVSQQCAVYAVHMNDKWYAIDPATLKPTGAPLNDFTADTVM</sequence>